<feature type="region of interest" description="Disordered" evidence="1">
    <location>
        <begin position="1"/>
        <end position="120"/>
    </location>
</feature>
<evidence type="ECO:0000256" key="1">
    <source>
        <dbReference type="SAM" id="MobiDB-lite"/>
    </source>
</evidence>
<protein>
    <submittedName>
        <fullName evidence="2">Uncharacterized protein</fullName>
    </submittedName>
</protein>
<accession>A0A9P8Y706</accession>
<feature type="compositionally biased region" description="Pro residues" evidence="1">
    <location>
        <begin position="103"/>
        <end position="118"/>
    </location>
</feature>
<reference evidence="2" key="1">
    <citation type="journal article" date="2021" name="Nat. Commun.">
        <title>Genetic determinants of endophytism in the Arabidopsis root mycobiome.</title>
        <authorList>
            <person name="Mesny F."/>
            <person name="Miyauchi S."/>
            <person name="Thiergart T."/>
            <person name="Pickel B."/>
            <person name="Atanasova L."/>
            <person name="Karlsson M."/>
            <person name="Huettel B."/>
            <person name="Barry K.W."/>
            <person name="Haridas S."/>
            <person name="Chen C."/>
            <person name="Bauer D."/>
            <person name="Andreopoulos W."/>
            <person name="Pangilinan J."/>
            <person name="LaButti K."/>
            <person name="Riley R."/>
            <person name="Lipzen A."/>
            <person name="Clum A."/>
            <person name="Drula E."/>
            <person name="Henrissat B."/>
            <person name="Kohler A."/>
            <person name="Grigoriev I.V."/>
            <person name="Martin F.M."/>
            <person name="Hacquard S."/>
        </authorList>
    </citation>
    <scope>NUCLEOTIDE SEQUENCE</scope>
    <source>
        <strain evidence="2">MPI-CAGE-CH-0230</strain>
    </source>
</reference>
<name>A0A9P8Y706_9PEZI</name>
<proteinExistence type="predicted"/>
<dbReference type="Proteomes" id="UP000756346">
    <property type="component" value="Unassembled WGS sequence"/>
</dbReference>
<dbReference type="OrthoDB" id="4186058at2759"/>
<keyword evidence="3" id="KW-1185">Reference proteome</keyword>
<dbReference type="RefSeq" id="XP_046011515.1">
    <property type="nucleotide sequence ID" value="XM_046158877.1"/>
</dbReference>
<feature type="compositionally biased region" description="Basic and acidic residues" evidence="1">
    <location>
        <begin position="164"/>
        <end position="177"/>
    </location>
</feature>
<feature type="compositionally biased region" description="Basic residues" evidence="1">
    <location>
        <begin position="206"/>
        <end position="220"/>
    </location>
</feature>
<feature type="compositionally biased region" description="Acidic residues" evidence="1">
    <location>
        <begin position="189"/>
        <end position="202"/>
    </location>
</feature>
<feature type="compositionally biased region" description="Acidic residues" evidence="1">
    <location>
        <begin position="60"/>
        <end position="98"/>
    </location>
</feature>
<evidence type="ECO:0000313" key="2">
    <source>
        <dbReference type="EMBL" id="KAH7029227.1"/>
    </source>
</evidence>
<gene>
    <name evidence="2" type="ORF">B0I36DRAFT_363799</name>
</gene>
<sequence>MASKSSPTTSKHGNPPKNLRPLGGTKFSYSRNLRPEDLSPASSDDDEDADEKNNALLDAGSDDSEDAEDEDEDESESDDDSESSDKDDDDEADDEEQELGNPASPPAPPPSHRVPPPYMDYTRIATTITIVTDHLIIEDLGDYELGSEDGEVLLPYEFEYPDSEPSRSRSRGPRELDPAFQRNFADLNPFDDTDDDLDDNDEFERHRQRQRQERRIRRMKSGSISKRTVSERGSDSDREDVLPYYEPTDSGPVFRRTRRKTDRHSMQFSGQFPERIEELKEPNSDDEIIFEDAELFARELPFWTFMDVDSE</sequence>
<feature type="compositionally biased region" description="Basic and acidic residues" evidence="1">
    <location>
        <begin position="228"/>
        <end position="241"/>
    </location>
</feature>
<evidence type="ECO:0000313" key="3">
    <source>
        <dbReference type="Proteomes" id="UP000756346"/>
    </source>
</evidence>
<dbReference type="AlphaFoldDB" id="A0A9P8Y706"/>
<dbReference type="EMBL" id="JAGTJQ010000006">
    <property type="protein sequence ID" value="KAH7029227.1"/>
    <property type="molecule type" value="Genomic_DNA"/>
</dbReference>
<organism evidence="2 3">
    <name type="scientific">Microdochium trichocladiopsis</name>
    <dbReference type="NCBI Taxonomy" id="1682393"/>
    <lineage>
        <taxon>Eukaryota</taxon>
        <taxon>Fungi</taxon>
        <taxon>Dikarya</taxon>
        <taxon>Ascomycota</taxon>
        <taxon>Pezizomycotina</taxon>
        <taxon>Sordariomycetes</taxon>
        <taxon>Xylariomycetidae</taxon>
        <taxon>Xylariales</taxon>
        <taxon>Microdochiaceae</taxon>
        <taxon>Microdochium</taxon>
    </lineage>
</organism>
<feature type="region of interest" description="Disordered" evidence="1">
    <location>
        <begin position="156"/>
        <end position="268"/>
    </location>
</feature>
<feature type="compositionally biased region" description="Polar residues" evidence="1">
    <location>
        <begin position="1"/>
        <end position="12"/>
    </location>
</feature>
<dbReference type="GeneID" id="70188423"/>
<comment type="caution">
    <text evidence="2">The sequence shown here is derived from an EMBL/GenBank/DDBJ whole genome shotgun (WGS) entry which is preliminary data.</text>
</comment>